<geneLocation type="chloroplast" evidence="2"/>
<proteinExistence type="predicted"/>
<name>G3LV10_9SOLA</name>
<keyword evidence="2" id="KW-0934">Plastid</keyword>
<dbReference type="AlphaFoldDB" id="G3LV10"/>
<dbReference type="RefSeq" id="YP_004891614.1">
    <property type="nucleotide sequence ID" value="NC_016068.1"/>
</dbReference>
<keyword evidence="1" id="KW-1133">Transmembrane helix</keyword>
<reference evidence="2" key="1">
    <citation type="journal article" date="2012" name="Proc. Natl. Acad. Sci. U.S.A.">
        <title>Cell-to-cell movement of plastids in plants.</title>
        <authorList>
            <person name="Thyssen G."/>
            <person name="Svab Z."/>
            <person name="Maliga P."/>
        </authorList>
    </citation>
    <scope>NUCLEOTIDE SEQUENCE</scope>
</reference>
<organism evidence="2">
    <name type="scientific">Nicotiana undulata</name>
    <dbReference type="NCBI Taxonomy" id="118713"/>
    <lineage>
        <taxon>Eukaryota</taxon>
        <taxon>Viridiplantae</taxon>
        <taxon>Streptophyta</taxon>
        <taxon>Embryophyta</taxon>
        <taxon>Tracheophyta</taxon>
        <taxon>Spermatophyta</taxon>
        <taxon>Magnoliopsida</taxon>
        <taxon>eudicotyledons</taxon>
        <taxon>Gunneridae</taxon>
        <taxon>Pentapetalae</taxon>
        <taxon>asterids</taxon>
        <taxon>lamiids</taxon>
        <taxon>Solanales</taxon>
        <taxon>Solanaceae</taxon>
        <taxon>Nicotianoideae</taxon>
        <taxon>Nicotianeae</taxon>
        <taxon>Nicotiana</taxon>
    </lineage>
</organism>
<evidence type="ECO:0000313" key="2">
    <source>
        <dbReference type="EMBL" id="AEO95573.1"/>
    </source>
</evidence>
<sequence>MYHNKLYYFSSFLCLLFLSSNFLKIDKEFLTDYRKIRSNPTQHEFLAKMVFREIEKDTKLYYLYLNFKLYT</sequence>
<dbReference type="EMBL" id="JN563929">
    <property type="protein sequence ID" value="AEO95573.1"/>
    <property type="molecule type" value="Genomic_DNA"/>
</dbReference>
<feature type="transmembrane region" description="Helical" evidence="1">
    <location>
        <begin position="6"/>
        <end position="25"/>
    </location>
</feature>
<protein>
    <submittedName>
        <fullName evidence="2">Uncharacterized protein</fullName>
    </submittedName>
</protein>
<keyword evidence="2" id="KW-0150">Chloroplast</keyword>
<dbReference type="GeneID" id="11258637"/>
<evidence type="ECO:0000256" key="1">
    <source>
        <dbReference type="SAM" id="Phobius"/>
    </source>
</evidence>
<keyword evidence="1" id="KW-0812">Transmembrane</keyword>
<accession>G3LV10</accession>
<keyword evidence="1" id="KW-0472">Membrane</keyword>